<dbReference type="AlphaFoldDB" id="A0A7W9SM96"/>
<keyword evidence="4" id="KW-1185">Reference proteome</keyword>
<dbReference type="InterPro" id="IPR036663">
    <property type="entry name" value="Fumarylacetoacetase_C_sf"/>
</dbReference>
<comment type="caution">
    <text evidence="3">The sequence shown here is derived from an EMBL/GenBank/DDBJ whole genome shotgun (WGS) entry which is preliminary data.</text>
</comment>
<evidence type="ECO:0000313" key="3">
    <source>
        <dbReference type="EMBL" id="MBB6049252.1"/>
    </source>
</evidence>
<dbReference type="FunFam" id="3.90.850.10:FF:000002">
    <property type="entry name" value="2-hydroxyhepta-2,4-diene-1,7-dioate isomerase"/>
    <property type="match status" value="1"/>
</dbReference>
<dbReference type="GO" id="GO:0019752">
    <property type="term" value="P:carboxylic acid metabolic process"/>
    <property type="evidence" value="ECO:0007669"/>
    <property type="project" value="UniProtKB-ARBA"/>
</dbReference>
<name>A0A7W9SM96_ARMRO</name>
<keyword evidence="1" id="KW-0479">Metal-binding</keyword>
<dbReference type="Pfam" id="PF01557">
    <property type="entry name" value="FAA_hydrolase"/>
    <property type="match status" value="1"/>
</dbReference>
<reference evidence="3 4" key="1">
    <citation type="submission" date="2020-08" db="EMBL/GenBank/DDBJ databases">
        <title>Genomic Encyclopedia of Type Strains, Phase IV (KMG-IV): sequencing the most valuable type-strain genomes for metagenomic binning, comparative biology and taxonomic classification.</title>
        <authorList>
            <person name="Goeker M."/>
        </authorList>
    </citation>
    <scope>NUCLEOTIDE SEQUENCE [LARGE SCALE GENOMIC DNA]</scope>
    <source>
        <strain evidence="3 4">DSM 23562</strain>
    </source>
</reference>
<sequence>MKLALLSDNRLAVTYGDEEQLLPVVAALAAAGDTAPAPATPFEAACEAAALSTRLERALSVLLETGQLEDLLLPPFAPRHAPIPKPNRILAIGRNYAEHAKELGNAVPDEPVVFLKASQSVIGPDQEILVPDGIGRVDYEGELLVVLGKGGKNIPESEAMGCVVAYSCFNDVTAREKSKALQSKGHPWFLAKSLDTFGPLGPHLVTADELPDPSEIRVQLRVNGETKQDGTTGQMIHSIPKLIAYLSTWFALEPGDVIATGTPPGVGPLVVGDMVEVEIDGIGVLRSAVSPAS</sequence>
<accession>A0A7W9SM96</accession>
<gene>
    <name evidence="3" type="ORF">HNQ39_001014</name>
</gene>
<dbReference type="RefSeq" id="WP_221289815.1">
    <property type="nucleotide sequence ID" value="NZ_JACHGW010000001.1"/>
</dbReference>
<organism evidence="3 4">
    <name type="scientific">Armatimonas rosea</name>
    <dbReference type="NCBI Taxonomy" id="685828"/>
    <lineage>
        <taxon>Bacteria</taxon>
        <taxon>Bacillati</taxon>
        <taxon>Armatimonadota</taxon>
        <taxon>Armatimonadia</taxon>
        <taxon>Armatimonadales</taxon>
        <taxon>Armatimonadaceae</taxon>
        <taxon>Armatimonas</taxon>
    </lineage>
</organism>
<feature type="domain" description="Fumarylacetoacetase-like C-terminal" evidence="2">
    <location>
        <begin position="89"/>
        <end position="289"/>
    </location>
</feature>
<dbReference type="Gene3D" id="3.90.850.10">
    <property type="entry name" value="Fumarylacetoacetase-like, C-terminal domain"/>
    <property type="match status" value="1"/>
</dbReference>
<dbReference type="GO" id="GO:0046872">
    <property type="term" value="F:metal ion binding"/>
    <property type="evidence" value="ECO:0007669"/>
    <property type="project" value="UniProtKB-KW"/>
</dbReference>
<evidence type="ECO:0000256" key="1">
    <source>
        <dbReference type="ARBA" id="ARBA00022723"/>
    </source>
</evidence>
<dbReference type="GO" id="GO:0016853">
    <property type="term" value="F:isomerase activity"/>
    <property type="evidence" value="ECO:0007669"/>
    <property type="project" value="UniProtKB-ARBA"/>
</dbReference>
<dbReference type="Proteomes" id="UP000520814">
    <property type="component" value="Unassembled WGS sequence"/>
</dbReference>
<evidence type="ECO:0000259" key="2">
    <source>
        <dbReference type="Pfam" id="PF01557"/>
    </source>
</evidence>
<dbReference type="PANTHER" id="PTHR11820:SF7">
    <property type="entry name" value="ACYLPYRUVASE FAHD1, MITOCHONDRIAL"/>
    <property type="match status" value="1"/>
</dbReference>
<dbReference type="PANTHER" id="PTHR11820">
    <property type="entry name" value="ACYLPYRUVASE"/>
    <property type="match status" value="1"/>
</dbReference>
<dbReference type="SUPFAM" id="SSF56529">
    <property type="entry name" value="FAH"/>
    <property type="match status" value="1"/>
</dbReference>
<protein>
    <submittedName>
        <fullName evidence="3">2-keto-4-pentenoate hydratase/2-oxohepta-3-ene-1,7-dioic acid hydratase in catechol pathway</fullName>
    </submittedName>
</protein>
<evidence type="ECO:0000313" key="4">
    <source>
        <dbReference type="Proteomes" id="UP000520814"/>
    </source>
</evidence>
<proteinExistence type="predicted"/>
<dbReference type="InterPro" id="IPR011234">
    <property type="entry name" value="Fumarylacetoacetase-like_C"/>
</dbReference>
<dbReference type="EMBL" id="JACHGW010000001">
    <property type="protein sequence ID" value="MBB6049252.1"/>
    <property type="molecule type" value="Genomic_DNA"/>
</dbReference>
<dbReference type="GO" id="GO:0018773">
    <property type="term" value="F:acetylpyruvate hydrolase activity"/>
    <property type="evidence" value="ECO:0007669"/>
    <property type="project" value="TreeGrafter"/>
</dbReference>